<reference evidence="1 2" key="1">
    <citation type="submission" date="2019-04" db="EMBL/GenBank/DDBJ databases">
        <title>Complete Genome of UW386 and Higher Quality Genome of UW700.</title>
        <authorList>
            <person name="Jacobs J."/>
            <person name="Perez A."/>
            <person name="Steidl O."/>
            <person name="Allen C."/>
        </authorList>
    </citation>
    <scope>NUCLEOTIDE SEQUENCE [LARGE SCALE GENOMIC DNA]</scope>
    <source>
        <strain evidence="1 2">UW386</strain>
    </source>
</reference>
<dbReference type="Proteomes" id="UP000310553">
    <property type="component" value="Chromosome"/>
</dbReference>
<dbReference type="AlphaFoldDB" id="A0AA92ECK8"/>
<organism evidence="1 2">
    <name type="scientific">Ralstonia solanacearum</name>
    <name type="common">Pseudomonas solanacearum</name>
    <dbReference type="NCBI Taxonomy" id="305"/>
    <lineage>
        <taxon>Bacteria</taxon>
        <taxon>Pseudomonadati</taxon>
        <taxon>Pseudomonadota</taxon>
        <taxon>Betaproteobacteria</taxon>
        <taxon>Burkholderiales</taxon>
        <taxon>Burkholderiaceae</taxon>
        <taxon>Ralstonia</taxon>
        <taxon>Ralstonia solanacearum species complex</taxon>
    </lineage>
</organism>
<accession>A0AA92ECK8</accession>
<protein>
    <submittedName>
        <fullName evidence="1">Uncharacterized protein</fullName>
    </submittedName>
</protein>
<evidence type="ECO:0000313" key="2">
    <source>
        <dbReference type="Proteomes" id="UP000310553"/>
    </source>
</evidence>
<sequence length="154" mass="17165">MTGAIPRQFVYFEPLWLRWPSMPANTHQARIRNQLIAFVITPQSLVLQGFANKSPPPITFNAKFIAITRNASAGAGSGLFCTRFDTCVMCVALQEGISMTDHDEQLRNSAAVPAGQPHGELHSSTAEWLRRAMAGIKQMHENEDVRQEVAKRIF</sequence>
<dbReference type="EMBL" id="CP039339">
    <property type="protein sequence ID" value="QCX49358.1"/>
    <property type="molecule type" value="Genomic_DNA"/>
</dbReference>
<evidence type="ECO:0000313" key="1">
    <source>
        <dbReference type="EMBL" id="QCX49358.1"/>
    </source>
</evidence>
<gene>
    <name evidence="1" type="ORF">E7Z57_09720</name>
</gene>
<proteinExistence type="predicted"/>
<name>A0AA92ECK8_RALSL</name>